<dbReference type="SUPFAM" id="SSF52540">
    <property type="entry name" value="P-loop containing nucleoside triphosphate hydrolases"/>
    <property type="match status" value="1"/>
</dbReference>
<evidence type="ECO:0000256" key="3">
    <source>
        <dbReference type="ARBA" id="ARBA00023125"/>
    </source>
</evidence>
<dbReference type="EMBL" id="DF820460">
    <property type="protein sequence ID" value="GAK54183.1"/>
    <property type="molecule type" value="Genomic_DNA"/>
</dbReference>
<sequence>MSFYSILYETSEQRPQQAGENAPAFFADLNLDQVVESVTKGKQEYQLRSFFYAPLTDRHAIMYRQQVARDLENEMLVECLKAFATKMSGMRSYLRLIEKLYYHYHQAGWFLEAVNLYCDAVANLAQDMNRFDLQSRGLTAFRDYLTAYANSDAFMSLLTETNKLKTDLATIEYCILIKGNCVKVRTYELESDYTVEVEEIFKKFHRGNVKDYRAKLALRAGMGHVEAKILEFVAKLHPAIFAHLDQYCEQHHEYLDATISMFDREIQFYIAYREYVANIQQTGLNFCYPEIATTSKDVHDYAGFDLALAYKQMIEHAPVVCNDFSLKGAERIIIVSGPNQGGKTTFARMFGQLHYLASLGLLVPGRKARLFLCDRLLTHFEKEEDISNLRGKLQDELVRIHAILEQATSHSLIIMNEIFTSTTLEDAVFLSKKIMARIIELDGLCVCVTFMDELASLGAKTISMVSTVVPENPTLRTYKIVRKPPDGLAYALSIAEKYRLTYACIKERFAA</sequence>
<dbReference type="AlphaFoldDB" id="A0A081BS02"/>
<proteinExistence type="predicted"/>
<accession>A0A081BS02</accession>
<name>A0A081BS02_9BACT</name>
<dbReference type="InterPro" id="IPR045076">
    <property type="entry name" value="MutS"/>
</dbReference>
<protein>
    <submittedName>
        <fullName evidence="5">DNA mismatch repair protein MutS domain protein</fullName>
    </submittedName>
</protein>
<gene>
    <name evidence="5" type="ORF">U14_05462</name>
</gene>
<evidence type="ECO:0000259" key="4">
    <source>
        <dbReference type="SMART" id="SM00534"/>
    </source>
</evidence>
<dbReference type="Proteomes" id="UP000030700">
    <property type="component" value="Unassembled WGS sequence"/>
</dbReference>
<dbReference type="GO" id="GO:0005524">
    <property type="term" value="F:ATP binding"/>
    <property type="evidence" value="ECO:0007669"/>
    <property type="project" value="UniProtKB-KW"/>
</dbReference>
<evidence type="ECO:0000256" key="2">
    <source>
        <dbReference type="ARBA" id="ARBA00022840"/>
    </source>
</evidence>
<feature type="domain" description="DNA mismatch repair proteins mutS family" evidence="4">
    <location>
        <begin position="330"/>
        <end position="511"/>
    </location>
</feature>
<keyword evidence="3" id="KW-0238">DNA-binding</keyword>
<dbReference type="GO" id="GO:0140664">
    <property type="term" value="F:ATP-dependent DNA damage sensor activity"/>
    <property type="evidence" value="ECO:0007669"/>
    <property type="project" value="InterPro"/>
</dbReference>
<keyword evidence="1" id="KW-0547">Nucleotide-binding</keyword>
<dbReference type="Pfam" id="PF00488">
    <property type="entry name" value="MutS_V"/>
    <property type="match status" value="1"/>
</dbReference>
<dbReference type="HOGENOM" id="CLU_036487_0_0_0"/>
<dbReference type="PANTHER" id="PTHR11361:SF34">
    <property type="entry name" value="DNA MISMATCH REPAIR PROTEIN MSH1, MITOCHONDRIAL"/>
    <property type="match status" value="1"/>
</dbReference>
<dbReference type="Gene3D" id="3.40.50.300">
    <property type="entry name" value="P-loop containing nucleotide triphosphate hydrolases"/>
    <property type="match status" value="1"/>
</dbReference>
<evidence type="ECO:0000313" key="6">
    <source>
        <dbReference type="Proteomes" id="UP000030700"/>
    </source>
</evidence>
<dbReference type="GO" id="GO:0030983">
    <property type="term" value="F:mismatched DNA binding"/>
    <property type="evidence" value="ECO:0007669"/>
    <property type="project" value="InterPro"/>
</dbReference>
<evidence type="ECO:0000313" key="5">
    <source>
        <dbReference type="EMBL" id="GAK54183.1"/>
    </source>
</evidence>
<dbReference type="SMART" id="SM00534">
    <property type="entry name" value="MUTSac"/>
    <property type="match status" value="1"/>
</dbReference>
<dbReference type="PANTHER" id="PTHR11361">
    <property type="entry name" value="DNA MISMATCH REPAIR PROTEIN MUTS FAMILY MEMBER"/>
    <property type="match status" value="1"/>
</dbReference>
<organism evidence="5">
    <name type="scientific">Candidatus Moduliflexus flocculans</name>
    <dbReference type="NCBI Taxonomy" id="1499966"/>
    <lineage>
        <taxon>Bacteria</taxon>
        <taxon>Candidatus Moduliflexota</taxon>
        <taxon>Candidatus Moduliflexia</taxon>
        <taxon>Candidatus Moduliflexales</taxon>
        <taxon>Candidatus Moduliflexaceae</taxon>
    </lineage>
</organism>
<evidence type="ECO:0000256" key="1">
    <source>
        <dbReference type="ARBA" id="ARBA00022741"/>
    </source>
</evidence>
<dbReference type="InterPro" id="IPR000432">
    <property type="entry name" value="DNA_mismatch_repair_MutS_C"/>
</dbReference>
<reference evidence="5" key="1">
    <citation type="journal article" date="2015" name="PeerJ">
        <title>First genomic representation of candidate bacterial phylum KSB3 points to enhanced environmental sensing as a trigger of wastewater bulking.</title>
        <authorList>
            <person name="Sekiguchi Y."/>
            <person name="Ohashi A."/>
            <person name="Parks D.H."/>
            <person name="Yamauchi T."/>
            <person name="Tyson G.W."/>
            <person name="Hugenholtz P."/>
        </authorList>
    </citation>
    <scope>NUCLEOTIDE SEQUENCE [LARGE SCALE GENOMIC DNA]</scope>
</reference>
<keyword evidence="6" id="KW-1185">Reference proteome</keyword>
<dbReference type="GO" id="GO:0005829">
    <property type="term" value="C:cytosol"/>
    <property type="evidence" value="ECO:0007669"/>
    <property type="project" value="TreeGrafter"/>
</dbReference>
<dbReference type="InterPro" id="IPR027417">
    <property type="entry name" value="P-loop_NTPase"/>
</dbReference>
<keyword evidence="2" id="KW-0067">ATP-binding</keyword>
<dbReference type="STRING" id="1499966.U14_05462"/>
<dbReference type="GO" id="GO:0006298">
    <property type="term" value="P:mismatch repair"/>
    <property type="evidence" value="ECO:0007669"/>
    <property type="project" value="InterPro"/>
</dbReference>